<feature type="region of interest" description="Disordered" evidence="5">
    <location>
        <begin position="1"/>
        <end position="24"/>
    </location>
</feature>
<comment type="subcellular location">
    <subcellularLocation>
        <location evidence="1">Cytoplasm</location>
    </subcellularLocation>
</comment>
<dbReference type="SMART" id="SM00320">
    <property type="entry name" value="WD40"/>
    <property type="match status" value="3"/>
</dbReference>
<feature type="compositionally biased region" description="Acidic residues" evidence="5">
    <location>
        <begin position="205"/>
        <end position="242"/>
    </location>
</feature>
<dbReference type="InterPro" id="IPR001680">
    <property type="entry name" value="WD40_rpt"/>
</dbReference>
<keyword evidence="4" id="KW-0677">Repeat</keyword>
<keyword evidence="2" id="KW-0963">Cytoplasm</keyword>
<feature type="compositionally biased region" description="Polar residues" evidence="5">
    <location>
        <begin position="292"/>
        <end position="314"/>
    </location>
</feature>
<sequence length="1126" mass="128493">MDEIAEESIDECSTEEESSEDDEDVSILFGFDEESARHRLKSFANVTQITLSPSLQKEICVIPGKQITEQHPWKGIKKEVLEKHLDSSMSLEAQTILDALQEVEPDCAVLVEFAPELTTEQNAVYRVFTDAEEINEASEIIRCLELLDRLRMRMMTEKLGRDSSSEESEEEDDDEEECDSKDQYEYDDDDDNSKNKENDNNDNNGDNEDETDARDSEDESDTEDDTDESDSDDGSDGSDDDSVTSASEEAPHELEAQFVYAVPTTSQALSLRKVTDARDGFVELLPGKWKNTNIPRKTTDRGTQVRQPSCSQGVQADPTFPLYASTQYDLDLESKRIDPGTISPTWLQTAENLLSSAVRHNLIEPYRYEYDAIARQPVQCYRTPLITERLSFMDRSRTIGRYVRSIDWHPELSGIFVASYTFETTSQDASDVASRSTRCRQFANRMMFEKFPLLMWSFTDPLTPLLELQTIREVTTVSFCPYDGELLVAGLANGQIVLWDMKGVIERVESDRPEWGEHHAEILLQIEQPADEAVDRTVSPTAFSALEHSPRGAITVIKWLPRNHFCTTTGHLKVNPEKEYRFIVTASLDGSICFWDFDFTSPALQKKIASVKGGVQLMDKPLYQRVNNLFFPVYKILCQCSIVSMVIDEALYDTFPIEPTWELTKRVKHVPEPVSVECSMQVTLGTFMGTIVEGLWEGYAFEQAVTVNDESMQVTHSFCAIHDGQVVALERNQLMPRVFLSIGGHVLAMWSYEDRSSPIFWRKRSSKVTACRWSLDRVSVFFVGYDDGNFEVWDLNMKTFHECVRLNLGAAALTAITQHRLASARCCLAVADHNANVRILAISDGLIKPAPFEEQTFRDIIQRELARKAGQAQWIKGYNDANQIQLQFDQDQAESRVKDIADHRDGTSLEKDIKSKKKLQIKEGPPHEQDMRLSLSDRLEKQYRARHFRELLGKLMQRRNVSPTQMARDMRPVTERRRYDAEKKAAIERGFSEAGGDYVNLKKTLRPTDKSATSSKSRGSIGHLQSLLADFAKVEQEAKEKLQLHYLPQMENFTEVLMRVKDRREKVAIQVGDNMRHLVRYENKRSQRRLGMAPRTQLMDLMTIEEPQRNDDEEEIADEESTVGDI</sequence>
<evidence type="ECO:0000313" key="6">
    <source>
        <dbReference type="EnsemblMetazoa" id="AALB001210-PA"/>
    </source>
</evidence>
<dbReference type="VEuPathDB" id="VectorBase:AALB001210"/>
<dbReference type="KEGG" id="aali:118461277"/>
<accession>A0A182F420</accession>
<dbReference type="RefSeq" id="XP_035782323.1">
    <property type="nucleotide sequence ID" value="XM_035926430.1"/>
</dbReference>
<dbReference type="PANTHER" id="PTHR12442:SF5">
    <property type="entry name" value="DYNEIN AXONEMAL INTERMEDIATE CHAIN 3"/>
    <property type="match status" value="1"/>
</dbReference>
<dbReference type="AlphaFoldDB" id="A0A182F420"/>
<protein>
    <recommendedName>
        <fullName evidence="8">WD repeat-containing protein 63</fullName>
    </recommendedName>
</protein>
<evidence type="ECO:0000313" key="7">
    <source>
        <dbReference type="Proteomes" id="UP000069272"/>
    </source>
</evidence>
<dbReference type="InterPro" id="IPR015943">
    <property type="entry name" value="WD40/YVTN_repeat-like_dom_sf"/>
</dbReference>
<dbReference type="OrthoDB" id="6619788at2759"/>
<dbReference type="InterPro" id="IPR050687">
    <property type="entry name" value="Dynein_IC"/>
</dbReference>
<dbReference type="InterPro" id="IPR036322">
    <property type="entry name" value="WD40_repeat_dom_sf"/>
</dbReference>
<dbReference type="Proteomes" id="UP000069272">
    <property type="component" value="Chromosome 2L"/>
</dbReference>
<evidence type="ECO:0000256" key="4">
    <source>
        <dbReference type="ARBA" id="ARBA00022737"/>
    </source>
</evidence>
<dbReference type="GO" id="GO:0036156">
    <property type="term" value="C:inner dynein arm"/>
    <property type="evidence" value="ECO:0007669"/>
    <property type="project" value="TreeGrafter"/>
</dbReference>
<dbReference type="GO" id="GO:0045504">
    <property type="term" value="F:dynein heavy chain binding"/>
    <property type="evidence" value="ECO:0007669"/>
    <property type="project" value="TreeGrafter"/>
</dbReference>
<feature type="region of interest" description="Disordered" evidence="5">
    <location>
        <begin position="292"/>
        <end position="316"/>
    </location>
</feature>
<dbReference type="STRING" id="7167.A0A182F420"/>
<dbReference type="GO" id="GO:0060294">
    <property type="term" value="P:cilium movement involved in cell motility"/>
    <property type="evidence" value="ECO:0007669"/>
    <property type="project" value="TreeGrafter"/>
</dbReference>
<reference evidence="6 7" key="1">
    <citation type="journal article" date="2017" name="G3 (Bethesda)">
        <title>The Physical Genome Mapping of Anopheles albimanus Corrected Scaffold Misassemblies and Identified Interarm Rearrangements in Genus Anopheles.</title>
        <authorList>
            <person name="Artemov G.N."/>
            <person name="Peery A.N."/>
            <person name="Jiang X."/>
            <person name="Tu Z."/>
            <person name="Stegniy V.N."/>
            <person name="Sharakhova M.V."/>
            <person name="Sharakhov I.V."/>
        </authorList>
    </citation>
    <scope>NUCLEOTIDE SEQUENCE [LARGE SCALE GENOMIC DNA]</scope>
    <source>
        <strain evidence="6 7">ALBI9_A</strain>
    </source>
</reference>
<dbReference type="SUPFAM" id="SSF50978">
    <property type="entry name" value="WD40 repeat-like"/>
    <property type="match status" value="1"/>
</dbReference>
<evidence type="ECO:0000256" key="3">
    <source>
        <dbReference type="ARBA" id="ARBA00022574"/>
    </source>
</evidence>
<reference evidence="6" key="2">
    <citation type="submission" date="2022-08" db="UniProtKB">
        <authorList>
            <consortium name="EnsemblMetazoa"/>
        </authorList>
    </citation>
    <scope>IDENTIFICATION</scope>
    <source>
        <strain evidence="6">STECLA/ALBI9_A</strain>
    </source>
</reference>
<name>A0A182F420_ANOAL</name>
<organism evidence="6 7">
    <name type="scientific">Anopheles albimanus</name>
    <name type="common">New world malaria mosquito</name>
    <dbReference type="NCBI Taxonomy" id="7167"/>
    <lineage>
        <taxon>Eukaryota</taxon>
        <taxon>Metazoa</taxon>
        <taxon>Ecdysozoa</taxon>
        <taxon>Arthropoda</taxon>
        <taxon>Hexapoda</taxon>
        <taxon>Insecta</taxon>
        <taxon>Pterygota</taxon>
        <taxon>Neoptera</taxon>
        <taxon>Endopterygota</taxon>
        <taxon>Diptera</taxon>
        <taxon>Nematocera</taxon>
        <taxon>Culicoidea</taxon>
        <taxon>Culicidae</taxon>
        <taxon>Anophelinae</taxon>
        <taxon>Anopheles</taxon>
    </lineage>
</organism>
<dbReference type="PANTHER" id="PTHR12442">
    <property type="entry name" value="DYNEIN INTERMEDIATE CHAIN"/>
    <property type="match status" value="1"/>
</dbReference>
<dbReference type="GO" id="GO:0045503">
    <property type="term" value="F:dynein light chain binding"/>
    <property type="evidence" value="ECO:0007669"/>
    <property type="project" value="TreeGrafter"/>
</dbReference>
<feature type="region of interest" description="Disordered" evidence="5">
    <location>
        <begin position="1107"/>
        <end position="1126"/>
    </location>
</feature>
<dbReference type="Gene3D" id="2.130.10.10">
    <property type="entry name" value="YVTN repeat-like/Quinoprotein amine dehydrogenase"/>
    <property type="match status" value="2"/>
</dbReference>
<evidence type="ECO:0008006" key="8">
    <source>
        <dbReference type="Google" id="ProtNLM"/>
    </source>
</evidence>
<dbReference type="GO" id="GO:0036159">
    <property type="term" value="P:inner dynein arm assembly"/>
    <property type="evidence" value="ECO:0007669"/>
    <property type="project" value="TreeGrafter"/>
</dbReference>
<dbReference type="VEuPathDB" id="VectorBase:AALB20_030616"/>
<evidence type="ECO:0000256" key="5">
    <source>
        <dbReference type="SAM" id="MobiDB-lite"/>
    </source>
</evidence>
<proteinExistence type="predicted"/>
<feature type="region of interest" description="Disordered" evidence="5">
    <location>
        <begin position="158"/>
        <end position="254"/>
    </location>
</feature>
<dbReference type="EnsemblMetazoa" id="AALB001210-RA">
    <property type="protein sequence ID" value="AALB001210-PA"/>
    <property type="gene ID" value="AALB001210"/>
</dbReference>
<keyword evidence="3" id="KW-0853">WD repeat</keyword>
<feature type="compositionally biased region" description="Acidic residues" evidence="5">
    <location>
        <begin position="1111"/>
        <end position="1126"/>
    </location>
</feature>
<dbReference type="GeneID" id="118461277"/>
<evidence type="ECO:0000256" key="1">
    <source>
        <dbReference type="ARBA" id="ARBA00004496"/>
    </source>
</evidence>
<evidence type="ECO:0000256" key="2">
    <source>
        <dbReference type="ARBA" id="ARBA00022490"/>
    </source>
</evidence>
<feature type="compositionally biased region" description="Acidic residues" evidence="5">
    <location>
        <begin position="165"/>
        <end position="191"/>
    </location>
</feature>
<keyword evidence="7" id="KW-1185">Reference proteome</keyword>